<dbReference type="OMA" id="PIDCMLL"/>
<keyword evidence="1" id="KW-0472">Membrane</keyword>
<feature type="transmembrane region" description="Helical" evidence="1">
    <location>
        <begin position="80"/>
        <end position="103"/>
    </location>
</feature>
<evidence type="ECO:0000313" key="3">
    <source>
        <dbReference type="Proteomes" id="UP000078561"/>
    </source>
</evidence>
<dbReference type="EMBL" id="LT553838">
    <property type="protein sequence ID" value="SAM02397.1"/>
    <property type="molecule type" value="Genomic_DNA"/>
</dbReference>
<sequence>MDTRSLVKHCSGQICHCDWRLTIYGCEEQTGAYIINMINIGISAFVSLVGKAIAMILLVLRGHRLFEWGSNKGCLRPMPIDCMLFFLTIFNILRLLASVLLVADAGAGNWILRSFIFEFGWQFGYGSFALYLIGIAQTLADSHKAISNDWLPSPRTVDGIGLTFFFAPFILNNVCSLATGILAEKNVYVAEIFIHLLYALWFVHCFSLAVAVLFAGWRLVNILNRHLIKFQTQGPRAANIQAGIFKIRAVVVIIGICLMSFAAFLLLYGILRDQIMTSTVGSLVLSGIWNFLGALTTLAVEAAILFNPPTEGKSTFFGLKASSSGDKTHTGNNTTGMYDTHFSTFASGQDASFQGTLSHNAFDELKQQHLQYQQTFQQHQVKGHQQRYDEHRLATPDDDDLSPATIFTSDAGIPLEDVAYMEKTSKMGLIQHPKQ</sequence>
<reference evidence="2" key="1">
    <citation type="submission" date="2016-04" db="EMBL/GenBank/DDBJ databases">
        <authorList>
            <person name="Evans L.H."/>
            <person name="Alamgir A."/>
            <person name="Owens N."/>
            <person name="Weber N.D."/>
            <person name="Virtaneva K."/>
            <person name="Barbian K."/>
            <person name="Babar A."/>
            <person name="Rosenke K."/>
        </authorList>
    </citation>
    <scope>NUCLEOTIDE SEQUENCE [LARGE SCALE GENOMIC DNA]</scope>
    <source>
        <strain evidence="2">CBS 101.48</strain>
    </source>
</reference>
<keyword evidence="1" id="KW-0812">Transmembrane</keyword>
<feature type="transmembrane region" description="Helical" evidence="1">
    <location>
        <begin position="123"/>
        <end position="140"/>
    </location>
</feature>
<dbReference type="AlphaFoldDB" id="A0A168PHH6"/>
<feature type="transmembrane region" description="Helical" evidence="1">
    <location>
        <begin position="283"/>
        <end position="306"/>
    </location>
</feature>
<dbReference type="InParanoid" id="A0A168PHH6"/>
<dbReference type="Proteomes" id="UP000078561">
    <property type="component" value="Unassembled WGS sequence"/>
</dbReference>
<feature type="transmembrane region" description="Helical" evidence="1">
    <location>
        <begin position="37"/>
        <end position="60"/>
    </location>
</feature>
<feature type="transmembrane region" description="Helical" evidence="1">
    <location>
        <begin position="249"/>
        <end position="271"/>
    </location>
</feature>
<organism evidence="2">
    <name type="scientific">Absidia glauca</name>
    <name type="common">Pin mould</name>
    <dbReference type="NCBI Taxonomy" id="4829"/>
    <lineage>
        <taxon>Eukaryota</taxon>
        <taxon>Fungi</taxon>
        <taxon>Fungi incertae sedis</taxon>
        <taxon>Mucoromycota</taxon>
        <taxon>Mucoromycotina</taxon>
        <taxon>Mucoromycetes</taxon>
        <taxon>Mucorales</taxon>
        <taxon>Cunninghamellaceae</taxon>
        <taxon>Absidia</taxon>
    </lineage>
</organism>
<feature type="transmembrane region" description="Helical" evidence="1">
    <location>
        <begin position="160"/>
        <end position="183"/>
    </location>
</feature>
<gene>
    <name evidence="2" type="primary">ABSGL_08183.1 scaffold 9707</name>
</gene>
<proteinExistence type="predicted"/>
<evidence type="ECO:0000313" key="2">
    <source>
        <dbReference type="EMBL" id="SAM02397.1"/>
    </source>
</evidence>
<name>A0A168PHH6_ABSGL</name>
<protein>
    <submittedName>
        <fullName evidence="2">Uncharacterized protein</fullName>
    </submittedName>
</protein>
<accession>A0A168PHH6</accession>
<keyword evidence="1" id="KW-1133">Transmembrane helix</keyword>
<feature type="transmembrane region" description="Helical" evidence="1">
    <location>
        <begin position="195"/>
        <end position="220"/>
    </location>
</feature>
<keyword evidence="3" id="KW-1185">Reference proteome</keyword>
<dbReference type="OrthoDB" id="2131431at2759"/>
<evidence type="ECO:0000256" key="1">
    <source>
        <dbReference type="SAM" id="Phobius"/>
    </source>
</evidence>